<organism evidence="2">
    <name type="scientific">viral metagenome</name>
    <dbReference type="NCBI Taxonomy" id="1070528"/>
    <lineage>
        <taxon>unclassified sequences</taxon>
        <taxon>metagenomes</taxon>
        <taxon>organismal metagenomes</taxon>
    </lineage>
</organism>
<evidence type="ECO:0000313" key="2">
    <source>
        <dbReference type="EMBL" id="QHS97430.1"/>
    </source>
</evidence>
<evidence type="ECO:0000256" key="1">
    <source>
        <dbReference type="SAM" id="Phobius"/>
    </source>
</evidence>
<accession>A0A6C0BZ85</accession>
<protein>
    <submittedName>
        <fullName evidence="2">Uncharacterized protein</fullName>
    </submittedName>
</protein>
<keyword evidence="1" id="KW-0472">Membrane</keyword>
<keyword evidence="1" id="KW-0812">Transmembrane</keyword>
<dbReference type="EMBL" id="MN739295">
    <property type="protein sequence ID" value="QHS97430.1"/>
    <property type="molecule type" value="Genomic_DNA"/>
</dbReference>
<name>A0A6C0BZ85_9ZZZZ</name>
<keyword evidence="1" id="KW-1133">Transmembrane helix</keyword>
<proteinExistence type="predicted"/>
<dbReference type="AlphaFoldDB" id="A0A6C0BZ85"/>
<feature type="transmembrane region" description="Helical" evidence="1">
    <location>
        <begin position="21"/>
        <end position="41"/>
    </location>
</feature>
<feature type="transmembrane region" description="Helical" evidence="1">
    <location>
        <begin position="53"/>
        <end position="71"/>
    </location>
</feature>
<reference evidence="2" key="1">
    <citation type="journal article" date="2020" name="Nature">
        <title>Giant virus diversity and host interactions through global metagenomics.</title>
        <authorList>
            <person name="Schulz F."/>
            <person name="Roux S."/>
            <person name="Paez-Espino D."/>
            <person name="Jungbluth S."/>
            <person name="Walsh D.A."/>
            <person name="Denef V.J."/>
            <person name="McMahon K.D."/>
            <person name="Konstantinidis K.T."/>
            <person name="Eloe-Fadrosh E.A."/>
            <person name="Kyrpides N.C."/>
            <person name="Woyke T."/>
        </authorList>
    </citation>
    <scope>NUCLEOTIDE SEQUENCE</scope>
    <source>
        <strain evidence="2">GVMAG-M-3300020169-51</strain>
    </source>
</reference>
<sequence length="89" mass="10800">MQSQFLNNAICKKHINYCMAYSFLIVFNLFGYFLIIYNVFNFDYGENETAVKFFFYLFWLVLSLLFSRYFCIIREIKNSSNTLTYDELI</sequence>